<dbReference type="EMBL" id="CP002917">
    <property type="protein sequence ID" value="AEK36193.1"/>
    <property type="molecule type" value="Genomic_DNA"/>
</dbReference>
<evidence type="ECO:0000313" key="2">
    <source>
        <dbReference type="Proteomes" id="UP000006659"/>
    </source>
</evidence>
<dbReference type="AlphaFoldDB" id="G0HB68"/>
<dbReference type="KEGG" id="cva:CVAR_0839"/>
<accession>G0HB68</accession>
<dbReference type="STRING" id="858619.CVAR_0839"/>
<name>G0HB68_CORVD</name>
<organism evidence="1 2">
    <name type="scientific">Corynebacterium variabile (strain DSM 44702 / CIP 107183 / JCM 12073 / NCIMB 30131)</name>
    <name type="common">Corynebacterium mooreparkense</name>
    <dbReference type="NCBI Taxonomy" id="858619"/>
    <lineage>
        <taxon>Bacteria</taxon>
        <taxon>Bacillati</taxon>
        <taxon>Actinomycetota</taxon>
        <taxon>Actinomycetes</taxon>
        <taxon>Mycobacteriales</taxon>
        <taxon>Corynebacteriaceae</taxon>
        <taxon>Corynebacterium</taxon>
    </lineage>
</organism>
<reference evidence="1 2" key="1">
    <citation type="journal article" date="2011" name="BMC Genomics">
        <title>Complete genome sequence of Corynebacterium variabile DSM 44702 isolated from the surface of smear-ripened cheeses and insights into cheese ripening and flavor generation.</title>
        <authorList>
            <person name="Schroeder J."/>
            <person name="Maus I."/>
            <person name="Trost E."/>
            <person name="Tauch A."/>
        </authorList>
    </citation>
    <scope>NUCLEOTIDE SEQUENCE [LARGE SCALE GENOMIC DNA]</scope>
    <source>
        <strain evidence="2">DSM 44702 / JCM 12073 / NCIMB 30131</strain>
    </source>
</reference>
<evidence type="ECO:0000313" key="1">
    <source>
        <dbReference type="EMBL" id="AEK36193.1"/>
    </source>
</evidence>
<proteinExistence type="predicted"/>
<dbReference type="RefSeq" id="WP_014009381.1">
    <property type="nucleotide sequence ID" value="NC_015859.1"/>
</dbReference>
<gene>
    <name evidence="1" type="ordered locus">CVAR_0839</name>
</gene>
<protein>
    <submittedName>
        <fullName evidence="1">Uncharacterized protein</fullName>
    </submittedName>
</protein>
<dbReference type="HOGENOM" id="CLU_2394757_0_0_11"/>
<sequence>MTNVNVDDLAQIIRQVDGNHDLGAGALAEAILDRLPTPQIIRTVEEQEALDLDTLLMSRKGYLADAEDNIRIPAVVVATAEQVRAARKALEEA</sequence>
<dbReference type="Proteomes" id="UP000006659">
    <property type="component" value="Chromosome"/>
</dbReference>